<dbReference type="EMBL" id="CP088156">
    <property type="protein sequence ID" value="UFZ02297.1"/>
    <property type="molecule type" value="Genomic_DNA"/>
</dbReference>
<name>A0ABY3R5H4_9BRAD</name>
<keyword evidence="3" id="KW-1185">Reference proteome</keyword>
<feature type="chain" id="PRO_5045660769" evidence="1">
    <location>
        <begin position="28"/>
        <end position="99"/>
    </location>
</feature>
<dbReference type="Proteomes" id="UP001431010">
    <property type="component" value="Chromosome"/>
</dbReference>
<protein>
    <submittedName>
        <fullName evidence="2">DUF3551 domain-containing protein</fullName>
    </submittedName>
</protein>
<dbReference type="Pfam" id="PF12071">
    <property type="entry name" value="DUF3551"/>
    <property type="match status" value="1"/>
</dbReference>
<organism evidence="2 3">
    <name type="scientific">Bradyrhizobium ontarionense</name>
    <dbReference type="NCBI Taxonomy" id="2898149"/>
    <lineage>
        <taxon>Bacteria</taxon>
        <taxon>Pseudomonadati</taxon>
        <taxon>Pseudomonadota</taxon>
        <taxon>Alphaproteobacteria</taxon>
        <taxon>Hyphomicrobiales</taxon>
        <taxon>Nitrobacteraceae</taxon>
        <taxon>Bradyrhizobium</taxon>
    </lineage>
</organism>
<proteinExistence type="predicted"/>
<dbReference type="InterPro" id="IPR021937">
    <property type="entry name" value="DUF3551"/>
</dbReference>
<evidence type="ECO:0000313" key="3">
    <source>
        <dbReference type="Proteomes" id="UP001431010"/>
    </source>
</evidence>
<sequence length="99" mass="10453">MGKVMMVAAGLVGVALLGAGGSTPASAGGYDYPWCVQGRGVGFPGDCSYRTFDQCRASASGRNASCGVNPRVAFDPARRGPSVYVDMPPPRRVHRYSYY</sequence>
<gene>
    <name evidence="2" type="ORF">LQG66_23740</name>
</gene>
<dbReference type="RefSeq" id="WP_231318087.1">
    <property type="nucleotide sequence ID" value="NZ_CP088156.1"/>
</dbReference>
<accession>A0ABY3R5H4</accession>
<feature type="signal peptide" evidence="1">
    <location>
        <begin position="1"/>
        <end position="27"/>
    </location>
</feature>
<evidence type="ECO:0000256" key="1">
    <source>
        <dbReference type="SAM" id="SignalP"/>
    </source>
</evidence>
<keyword evidence="1" id="KW-0732">Signal</keyword>
<evidence type="ECO:0000313" key="2">
    <source>
        <dbReference type="EMBL" id="UFZ02297.1"/>
    </source>
</evidence>
<reference evidence="2" key="1">
    <citation type="journal article" date="2024" name="Antonie Van Leeuwenhoek">
        <title>Bradyrhizobium ontarionense sp. nov., a novel bacterial symbiont isolated from Aeschynomene indica (Indian jointvetch), harbours photosynthesis, nitrogen fixation and nitrous oxide (N2O) reductase genes.</title>
        <authorList>
            <person name="Bromfield E.S.P."/>
            <person name="Cloutier S."/>
        </authorList>
    </citation>
    <scope>NUCLEOTIDE SEQUENCE</scope>
    <source>
        <strain evidence="2">A19</strain>
    </source>
</reference>